<dbReference type="PROSITE" id="PS50937">
    <property type="entry name" value="HTH_MERR_2"/>
    <property type="match status" value="1"/>
</dbReference>
<keyword evidence="1" id="KW-0805">Transcription regulation</keyword>
<dbReference type="PATRIC" id="fig|1544416.3.peg.2083"/>
<dbReference type="GO" id="GO:0003700">
    <property type="term" value="F:DNA-binding transcription factor activity"/>
    <property type="evidence" value="ECO:0007669"/>
    <property type="project" value="InterPro"/>
</dbReference>
<gene>
    <name evidence="6" type="primary">tipA</name>
    <name evidence="6" type="ORF">Cocul_02088</name>
</gene>
<dbReference type="InterPro" id="IPR047057">
    <property type="entry name" value="MerR_fam"/>
</dbReference>
<evidence type="ECO:0000313" key="6">
    <source>
        <dbReference type="EMBL" id="KQB83116.1"/>
    </source>
</evidence>
<proteinExistence type="predicted"/>
<dbReference type="PANTHER" id="PTHR30204:SF90">
    <property type="entry name" value="HTH-TYPE TRANSCRIPTIONAL ACTIVATOR MTA"/>
    <property type="match status" value="1"/>
</dbReference>
<keyword evidence="3" id="KW-0010">Activator</keyword>
<dbReference type="SUPFAM" id="SSF89082">
    <property type="entry name" value="Antibiotic binding domain of TipA-like multidrug resistance regulators"/>
    <property type="match status" value="1"/>
</dbReference>
<keyword evidence="7" id="KW-1185">Reference proteome</keyword>
<organism evidence="6 7">
    <name type="scientific">Corynebacterium oculi</name>
    <dbReference type="NCBI Taxonomy" id="1544416"/>
    <lineage>
        <taxon>Bacteria</taxon>
        <taxon>Bacillati</taxon>
        <taxon>Actinomycetota</taxon>
        <taxon>Actinomycetes</taxon>
        <taxon>Mycobacteriales</taxon>
        <taxon>Corynebacteriaceae</taxon>
        <taxon>Corynebacterium</taxon>
    </lineage>
</organism>
<evidence type="ECO:0000259" key="5">
    <source>
        <dbReference type="PROSITE" id="PS50937"/>
    </source>
</evidence>
<dbReference type="CDD" id="cd01106">
    <property type="entry name" value="HTH_TipAL-Mta"/>
    <property type="match status" value="1"/>
</dbReference>
<evidence type="ECO:0000256" key="3">
    <source>
        <dbReference type="ARBA" id="ARBA00023159"/>
    </source>
</evidence>
<dbReference type="Pfam" id="PF13411">
    <property type="entry name" value="MerR_1"/>
    <property type="match status" value="1"/>
</dbReference>
<dbReference type="RefSeq" id="WP_082422287.1">
    <property type="nucleotide sequence ID" value="NZ_LKST01000004.1"/>
</dbReference>
<dbReference type="STRING" id="1544416.Cocul_02088"/>
<evidence type="ECO:0000313" key="7">
    <source>
        <dbReference type="Proteomes" id="UP000050517"/>
    </source>
</evidence>
<dbReference type="InterPro" id="IPR036244">
    <property type="entry name" value="TipA-like_antibiotic-bd"/>
</dbReference>
<comment type="caution">
    <text evidence="6">The sequence shown here is derived from an EMBL/GenBank/DDBJ whole genome shotgun (WGS) entry which is preliminary data.</text>
</comment>
<dbReference type="Proteomes" id="UP000050517">
    <property type="component" value="Unassembled WGS sequence"/>
</dbReference>
<reference evidence="6 7" key="1">
    <citation type="submission" date="2015-10" db="EMBL/GenBank/DDBJ databases">
        <title>Corynebacteirum lowii and Corynebacterium oculi species nova, derived from human clinical disease and and emended description of Corynebacterium mastiditis.</title>
        <authorList>
            <person name="Bernard K."/>
            <person name="Pacheco A.L."/>
            <person name="Mcdougall C."/>
            <person name="Burtx T."/>
            <person name="Weibe D."/>
            <person name="Tyler S."/>
            <person name="Olson A.B."/>
            <person name="Cnockaert M."/>
            <person name="Eguchi H."/>
            <person name="Kuwahara T."/>
            <person name="Nakayama-Imaohji H."/>
            <person name="Boudewijins M."/>
            <person name="Van Hoecke F."/>
            <person name="Bernier A.-M."/>
            <person name="Vandamme P."/>
        </authorList>
    </citation>
    <scope>NUCLEOTIDE SEQUENCE [LARGE SCALE GENOMIC DNA]</scope>
    <source>
        <strain evidence="6 7">NML 130210</strain>
    </source>
</reference>
<sequence>MSDTTSDKTEYTIGQAANLLGVTPRTLRHWESVGLLEPQWRTLGDYRLYTAEDVERGLQILVYRAAGVPLAEIGELIDAPGTRRERLRRQREILADKVAHLRGMIRVVDEILEGEATMSVEEKAKKWREQWSEYRAEAQERWGDTPEWEQSRERVREMTDGDWEDVAAEAVAFREALADAAERGVEPGSPEGDALVLRHRAEIARWYEATPSKQVILARMYVADDRFAESYGEHRAYLRDLVEARAAREGVNLSNVQWR</sequence>
<dbReference type="InterPro" id="IPR012925">
    <property type="entry name" value="TipAS_dom"/>
</dbReference>
<name>A0A0Q0YB64_9CORY</name>
<dbReference type="Pfam" id="PF07739">
    <property type="entry name" value="TipAS"/>
    <property type="match status" value="1"/>
</dbReference>
<keyword evidence="2" id="KW-0238">DNA-binding</keyword>
<keyword evidence="4" id="KW-0804">Transcription</keyword>
<dbReference type="Gene3D" id="1.10.490.50">
    <property type="entry name" value="Antibiotic binding domain of TipA-like multidrug resistance regulators"/>
    <property type="match status" value="1"/>
</dbReference>
<evidence type="ECO:0000256" key="1">
    <source>
        <dbReference type="ARBA" id="ARBA00023015"/>
    </source>
</evidence>
<dbReference type="SMART" id="SM00422">
    <property type="entry name" value="HTH_MERR"/>
    <property type="match status" value="1"/>
</dbReference>
<accession>A0A0Q0YB64</accession>
<dbReference type="GO" id="GO:0003677">
    <property type="term" value="F:DNA binding"/>
    <property type="evidence" value="ECO:0007669"/>
    <property type="project" value="UniProtKB-KW"/>
</dbReference>
<protein>
    <submittedName>
        <fullName evidence="6">HTH-type transcriptional activator TipA</fullName>
    </submittedName>
</protein>
<dbReference type="EMBL" id="LKST01000004">
    <property type="protein sequence ID" value="KQB83116.1"/>
    <property type="molecule type" value="Genomic_DNA"/>
</dbReference>
<evidence type="ECO:0000256" key="4">
    <source>
        <dbReference type="ARBA" id="ARBA00023163"/>
    </source>
</evidence>
<dbReference type="InterPro" id="IPR000551">
    <property type="entry name" value="MerR-type_HTH_dom"/>
</dbReference>
<dbReference type="InterPro" id="IPR009061">
    <property type="entry name" value="DNA-bd_dom_put_sf"/>
</dbReference>
<dbReference type="SUPFAM" id="SSF46955">
    <property type="entry name" value="Putative DNA-binding domain"/>
    <property type="match status" value="1"/>
</dbReference>
<dbReference type="PROSITE" id="PS00552">
    <property type="entry name" value="HTH_MERR_1"/>
    <property type="match status" value="1"/>
</dbReference>
<dbReference type="AlphaFoldDB" id="A0A0Q0YB64"/>
<feature type="domain" description="HTH merR-type" evidence="5">
    <location>
        <begin position="10"/>
        <end position="79"/>
    </location>
</feature>
<evidence type="ECO:0000256" key="2">
    <source>
        <dbReference type="ARBA" id="ARBA00023125"/>
    </source>
</evidence>
<dbReference type="OrthoDB" id="9809391at2"/>
<dbReference type="PANTHER" id="PTHR30204">
    <property type="entry name" value="REDOX-CYCLING DRUG-SENSING TRANSCRIPTIONAL ACTIVATOR SOXR"/>
    <property type="match status" value="1"/>
</dbReference>
<dbReference type="Gene3D" id="1.10.1660.10">
    <property type="match status" value="1"/>
</dbReference>